<feature type="chain" id="PRO_5031506616" description="Secreted protein" evidence="1">
    <location>
        <begin position="22"/>
        <end position="111"/>
    </location>
</feature>
<proteinExistence type="predicted"/>
<evidence type="ECO:0008006" key="4">
    <source>
        <dbReference type="Google" id="ProtNLM"/>
    </source>
</evidence>
<dbReference type="Proteomes" id="UP000577408">
    <property type="component" value="Unassembled WGS sequence"/>
</dbReference>
<evidence type="ECO:0000313" key="2">
    <source>
        <dbReference type="EMBL" id="MBA1836866.1"/>
    </source>
</evidence>
<comment type="caution">
    <text evidence="2">The sequence shown here is derived from an EMBL/GenBank/DDBJ whole genome shotgun (WGS) entry which is preliminary data.</text>
</comment>
<sequence>MPHATATAPIAALTVVFTMAAATSTTILTTSSRTTIATPVTATSALRASLPTTSPVTTATISAVACAPAGVALFAGGVFAVTPRGLLAAATRVTLRSVSERTLLTDSFVHS</sequence>
<dbReference type="AlphaFoldDB" id="A0A7V8UT47"/>
<keyword evidence="3" id="KW-1185">Reference proteome</keyword>
<protein>
    <recommendedName>
        <fullName evidence="4">Secreted protein</fullName>
    </recommendedName>
</protein>
<accession>A0A7V8UT47</accession>
<evidence type="ECO:0000313" key="3">
    <source>
        <dbReference type="Proteomes" id="UP000577408"/>
    </source>
</evidence>
<reference evidence="2 3" key="1">
    <citation type="submission" date="2020-05" db="EMBL/GenBank/DDBJ databases">
        <title>Descriptions of Corynebacterium xxxx sp. nov., Corynebacterium yyyy sp. nov. and Corynebacterium zzzz sp. nov.</title>
        <authorList>
            <person name="Zhang G."/>
        </authorList>
    </citation>
    <scope>NUCLEOTIDE SEQUENCE [LARGE SCALE GENOMIC DNA]</scope>
    <source>
        <strain evidence="3">zg-913</strain>
    </source>
</reference>
<name>A0A7V8UT47_9CORY</name>
<organism evidence="2 3">
    <name type="scientific">Corynebacterium wankanglinii</name>
    <dbReference type="NCBI Taxonomy" id="2735136"/>
    <lineage>
        <taxon>Bacteria</taxon>
        <taxon>Bacillati</taxon>
        <taxon>Actinomycetota</taxon>
        <taxon>Actinomycetes</taxon>
        <taxon>Mycobacteriales</taxon>
        <taxon>Corynebacteriaceae</taxon>
        <taxon>Corynebacterium</taxon>
    </lineage>
</organism>
<dbReference type="EMBL" id="JABFED010000002">
    <property type="protein sequence ID" value="MBA1836866.1"/>
    <property type="molecule type" value="Genomic_DNA"/>
</dbReference>
<keyword evidence="1" id="KW-0732">Signal</keyword>
<feature type="signal peptide" evidence="1">
    <location>
        <begin position="1"/>
        <end position="21"/>
    </location>
</feature>
<evidence type="ECO:0000256" key="1">
    <source>
        <dbReference type="SAM" id="SignalP"/>
    </source>
</evidence>
<gene>
    <name evidence="2" type="ORF">HMA55_02935</name>
</gene>